<protein>
    <submittedName>
        <fullName evidence="2">N-acetyltransferase</fullName>
    </submittedName>
</protein>
<feature type="domain" description="N-acetyltransferase" evidence="1">
    <location>
        <begin position="22"/>
        <end position="178"/>
    </location>
</feature>
<dbReference type="PROSITE" id="PS51186">
    <property type="entry name" value="GNAT"/>
    <property type="match status" value="1"/>
</dbReference>
<organism evidence="2 3">
    <name type="scientific">Luteimonas deserti</name>
    <dbReference type="NCBI Taxonomy" id="2752306"/>
    <lineage>
        <taxon>Bacteria</taxon>
        <taxon>Pseudomonadati</taxon>
        <taxon>Pseudomonadota</taxon>
        <taxon>Gammaproteobacteria</taxon>
        <taxon>Lysobacterales</taxon>
        <taxon>Lysobacteraceae</taxon>
        <taxon>Luteimonas</taxon>
    </lineage>
</organism>
<dbReference type="SUPFAM" id="SSF55729">
    <property type="entry name" value="Acyl-CoA N-acyltransferases (Nat)"/>
    <property type="match status" value="1"/>
</dbReference>
<dbReference type="InterPro" id="IPR016181">
    <property type="entry name" value="Acyl_CoA_acyltransferase"/>
</dbReference>
<keyword evidence="3" id="KW-1185">Reference proteome</keyword>
<dbReference type="Pfam" id="PF13302">
    <property type="entry name" value="Acetyltransf_3"/>
    <property type="match status" value="1"/>
</dbReference>
<sequence length="192" mass="21229">MTARNRLPPWHEEIRLANGRQVLIRPIRPADAEPLRAAFALLEPDEVRQRFLFARAELSPETASRLTQPNPKSEFVLVAAEPMTPGDALVGAVARAAVLPGTRQAEFHILVSHYVAGMGLGRHLMRRLVRWAKGKRLERLFGDVLEENEPMLALAKSLGFQREAVDAPGMVRVSLDLRRASAHDTAPALPLG</sequence>
<reference evidence="2 3" key="1">
    <citation type="submission" date="2020-07" db="EMBL/GenBank/DDBJ databases">
        <title>isolation of Luteimonas sp. SJ-16.</title>
        <authorList>
            <person name="Huang X.-X."/>
            <person name="Xu L."/>
            <person name="Sun J.-Q."/>
        </authorList>
    </citation>
    <scope>NUCLEOTIDE SEQUENCE [LARGE SCALE GENOMIC DNA]</scope>
    <source>
        <strain evidence="2 3">SJ-16</strain>
    </source>
</reference>
<keyword evidence="2" id="KW-0808">Transferase</keyword>
<dbReference type="Proteomes" id="UP000589896">
    <property type="component" value="Unassembled WGS sequence"/>
</dbReference>
<proteinExistence type="predicted"/>
<gene>
    <name evidence="2" type="ORF">H0E82_09465</name>
</gene>
<accession>A0A7Z0TW62</accession>
<dbReference type="InterPro" id="IPR000182">
    <property type="entry name" value="GNAT_dom"/>
</dbReference>
<dbReference type="EMBL" id="JACCJZ010000017">
    <property type="protein sequence ID" value="NYZ62989.1"/>
    <property type="molecule type" value="Genomic_DNA"/>
</dbReference>
<evidence type="ECO:0000259" key="1">
    <source>
        <dbReference type="PROSITE" id="PS51186"/>
    </source>
</evidence>
<comment type="caution">
    <text evidence="2">The sequence shown here is derived from an EMBL/GenBank/DDBJ whole genome shotgun (WGS) entry which is preliminary data.</text>
</comment>
<evidence type="ECO:0000313" key="3">
    <source>
        <dbReference type="Proteomes" id="UP000589896"/>
    </source>
</evidence>
<dbReference type="AlphaFoldDB" id="A0A7Z0TW62"/>
<name>A0A7Z0TW62_9GAMM</name>
<dbReference type="Gene3D" id="3.40.630.30">
    <property type="match status" value="1"/>
</dbReference>
<evidence type="ECO:0000313" key="2">
    <source>
        <dbReference type="EMBL" id="NYZ62989.1"/>
    </source>
</evidence>
<dbReference type="RefSeq" id="WP_180545219.1">
    <property type="nucleotide sequence ID" value="NZ_JACCJZ010000017.1"/>
</dbReference>
<dbReference type="GO" id="GO:0016747">
    <property type="term" value="F:acyltransferase activity, transferring groups other than amino-acyl groups"/>
    <property type="evidence" value="ECO:0007669"/>
    <property type="project" value="InterPro"/>
</dbReference>